<gene>
    <name evidence="1" type="primary">LOC123074211</name>
</gene>
<dbReference type="Gramene" id="TraesMAC3D03G01835330.1">
    <property type="protein sequence ID" value="TraesMAC3D03G01835330.1.CDS1"/>
    <property type="gene ID" value="TraesMAC3D03G01835330"/>
</dbReference>
<dbReference type="Gramene" id="TraesJAG3D03G01845620.1">
    <property type="protein sequence ID" value="TraesJAG3D03G01845620.1.CDS1"/>
    <property type="gene ID" value="TraesJAG3D03G01845620"/>
</dbReference>
<dbReference type="Gramene" id="TraesCAD_scaffold_138528_01G000100.1">
    <property type="protein sequence ID" value="TraesCAD_scaffold_138528_01G000100.1"/>
    <property type="gene ID" value="TraesCAD_scaffold_138528_01G000100"/>
</dbReference>
<dbReference type="GeneID" id="123074211"/>
<evidence type="ECO:0000313" key="1">
    <source>
        <dbReference type="EnsemblPlants" id="TraesCS3D02G128000.1.cds1"/>
    </source>
</evidence>
<accession>A0A3B6GN23</accession>
<dbReference type="Gramene" id="TraesCS3D02G128000.1">
    <property type="protein sequence ID" value="TraesCS3D02G128000.1.cds1"/>
    <property type="gene ID" value="TraesCS3D02G128000"/>
</dbReference>
<dbReference type="Gramene" id="TraesCLE_scaffold_121608_01G000100.1">
    <property type="protein sequence ID" value="TraesCLE_scaffold_121608_01G000100.1"/>
    <property type="gene ID" value="TraesCLE_scaffold_121608_01G000100"/>
</dbReference>
<dbReference type="Gramene" id="TraesWEE_scaffold_100516_01G000100.1">
    <property type="protein sequence ID" value="TraesWEE_scaffold_100516_01G000100.1"/>
    <property type="gene ID" value="TraesWEE_scaffold_100516_01G000100"/>
</dbReference>
<dbReference type="Gramene" id="TraesCS3D03G0269700.1">
    <property type="protein sequence ID" value="TraesCS3D03G0269700.1.CDS1"/>
    <property type="gene ID" value="TraesCS3D03G0269700"/>
</dbReference>
<dbReference type="Proteomes" id="UP000019116">
    <property type="component" value="Chromosome 3D"/>
</dbReference>
<proteinExistence type="predicted"/>
<dbReference type="STRING" id="4565.A0A3B6GN23"/>
<reference evidence="1" key="2">
    <citation type="submission" date="2018-10" db="UniProtKB">
        <authorList>
            <consortium name="EnsemblPlants"/>
        </authorList>
    </citation>
    <scope>IDENTIFICATION</scope>
</reference>
<dbReference type="EnsemblPlants" id="TraesCS3D02G128000.1">
    <property type="protein sequence ID" value="TraesCS3D02G128000.1.cds1"/>
    <property type="gene ID" value="TraesCS3D02G128000"/>
</dbReference>
<dbReference type="Gramene" id="TraesLDM3D03G01835290.1">
    <property type="protein sequence ID" value="TraesLDM3D03G01835290.1.CDS1"/>
    <property type="gene ID" value="TraesLDM3D03G01835290"/>
</dbReference>
<keyword evidence="2" id="KW-1185">Reference proteome</keyword>
<dbReference type="Gramene" id="TraesPARA_EIv1.0_1078750.1">
    <property type="protein sequence ID" value="TraesPARA_EIv1.0_1078750.1.CDS1"/>
    <property type="gene ID" value="TraesPARA_EIv1.0_1078750"/>
</dbReference>
<dbReference type="Gramene" id="TraesARI3D03G01869350.1">
    <property type="protein sequence ID" value="TraesARI3D03G01869350.1.CDS1"/>
    <property type="gene ID" value="TraesARI3D03G01869350"/>
</dbReference>
<dbReference type="Gramene" id="TraesSYM3D03G01859560.1">
    <property type="protein sequence ID" value="TraesSYM3D03G01859560.1.CDS1"/>
    <property type="gene ID" value="TraesSYM3D03G01859560"/>
</dbReference>
<dbReference type="PANTHER" id="PTHR34198:SF1">
    <property type="entry name" value="OS01G0104300 PROTEIN"/>
    <property type="match status" value="1"/>
</dbReference>
<sequence>MAVASGPAATFSARPAAPGAGRLCSCAAAATGGARFRGADGKWWAPLLGWSGQPDYIDAQPAPEEERAAGAAGARRFGVLTEEKARQLRMRMMETESFHDAMYHSAIASRLASAARDGDAKP</sequence>
<protein>
    <submittedName>
        <fullName evidence="1">Uncharacterized protein</fullName>
    </submittedName>
</protein>
<dbReference type="Gramene" id="TraesNOR3D03G01863880.1">
    <property type="protein sequence ID" value="TraesNOR3D03G01863880.1.CDS1"/>
    <property type="gene ID" value="TraesNOR3D03G01863880"/>
</dbReference>
<name>A0A3B6GN23_WHEAT</name>
<dbReference type="Gramene" id="TraesROB_scaffold_103316_01G000100.1">
    <property type="protein sequence ID" value="TraesROB_scaffold_103316_01G000100.1"/>
    <property type="gene ID" value="TraesROB_scaffold_103316_01G000100"/>
</dbReference>
<dbReference type="RefSeq" id="XP_044353041.1">
    <property type="nucleotide sequence ID" value="XM_044497106.1"/>
</dbReference>
<dbReference type="Gramene" id="TraesSTA3D03G01831760.1">
    <property type="protein sequence ID" value="TraesSTA3D03G01831760.1.CDS1"/>
    <property type="gene ID" value="TraesSTA3D03G01831760"/>
</dbReference>
<dbReference type="Gramene" id="TraesLAC3D03G01778360.1">
    <property type="protein sequence ID" value="TraesLAC3D03G01778360.1.CDS1"/>
    <property type="gene ID" value="TraesLAC3D03G01778360"/>
</dbReference>
<reference evidence="1" key="1">
    <citation type="submission" date="2018-08" db="EMBL/GenBank/DDBJ databases">
        <authorList>
            <person name="Rossello M."/>
        </authorList>
    </citation>
    <scope>NUCLEOTIDE SEQUENCE [LARGE SCALE GENOMIC DNA]</scope>
    <source>
        <strain evidence="1">cv. Chinese Spring</strain>
    </source>
</reference>
<dbReference type="PANTHER" id="PTHR34198">
    <property type="entry name" value="OS01G0175100 PROTEIN"/>
    <property type="match status" value="1"/>
</dbReference>
<organism evidence="1">
    <name type="scientific">Triticum aestivum</name>
    <name type="common">Wheat</name>
    <dbReference type="NCBI Taxonomy" id="4565"/>
    <lineage>
        <taxon>Eukaryota</taxon>
        <taxon>Viridiplantae</taxon>
        <taxon>Streptophyta</taxon>
        <taxon>Embryophyta</taxon>
        <taxon>Tracheophyta</taxon>
        <taxon>Spermatophyta</taxon>
        <taxon>Magnoliopsida</taxon>
        <taxon>Liliopsida</taxon>
        <taxon>Poales</taxon>
        <taxon>Poaceae</taxon>
        <taxon>BOP clade</taxon>
        <taxon>Pooideae</taxon>
        <taxon>Triticodae</taxon>
        <taxon>Triticeae</taxon>
        <taxon>Triticinae</taxon>
        <taxon>Triticum</taxon>
    </lineage>
</organism>
<dbReference type="Gramene" id="TraesJUL3D03G01854850.1">
    <property type="protein sequence ID" value="TraesJUL3D03G01854850.1.CDS1"/>
    <property type="gene ID" value="TraesJUL3D03G01854850"/>
</dbReference>
<evidence type="ECO:0000313" key="2">
    <source>
        <dbReference type="Proteomes" id="UP000019116"/>
    </source>
</evidence>
<dbReference type="AlphaFoldDB" id="A0A3B6GN23"/>